<dbReference type="AlphaFoldDB" id="A0A5S3Z3G3"/>
<evidence type="ECO:0000313" key="2">
    <source>
        <dbReference type="Proteomes" id="UP000305874"/>
    </source>
</evidence>
<evidence type="ECO:0008006" key="3">
    <source>
        <dbReference type="Google" id="ProtNLM"/>
    </source>
</evidence>
<organism evidence="1 2">
    <name type="scientific">Pseudoalteromonas ruthenica</name>
    <dbReference type="NCBI Taxonomy" id="151081"/>
    <lineage>
        <taxon>Bacteria</taxon>
        <taxon>Pseudomonadati</taxon>
        <taxon>Pseudomonadota</taxon>
        <taxon>Gammaproteobacteria</taxon>
        <taxon>Alteromonadales</taxon>
        <taxon>Pseudoalteromonadaceae</taxon>
        <taxon>Pseudoalteromonas</taxon>
    </lineage>
</organism>
<dbReference type="Proteomes" id="UP000305874">
    <property type="component" value="Unassembled WGS sequence"/>
</dbReference>
<proteinExistence type="predicted"/>
<reference evidence="2" key="2">
    <citation type="submission" date="2019-06" db="EMBL/GenBank/DDBJ databases">
        <title>Co-occurence of chitin degradation, pigmentation and bioactivity in marine Pseudoalteromonas.</title>
        <authorList>
            <person name="Sonnenschein E.C."/>
            <person name="Bech P.K."/>
        </authorList>
    </citation>
    <scope>NUCLEOTIDE SEQUENCE [LARGE SCALE GENOMIC DNA]</scope>
    <source>
        <strain evidence="2">S2897</strain>
    </source>
</reference>
<name>A0A5S3Z3G3_9GAMM</name>
<comment type="caution">
    <text evidence="1">The sequence shown here is derived from an EMBL/GenBank/DDBJ whole genome shotgun (WGS) entry which is preliminary data.</text>
</comment>
<dbReference type="InterPro" id="IPR036170">
    <property type="entry name" value="YezG-like_sf"/>
</dbReference>
<dbReference type="RefSeq" id="WP_138548093.1">
    <property type="nucleotide sequence ID" value="NZ_PNCG01000010.1"/>
</dbReference>
<dbReference type="EMBL" id="PNCG01000010">
    <property type="protein sequence ID" value="TMP86804.1"/>
    <property type="molecule type" value="Genomic_DNA"/>
</dbReference>
<reference evidence="1 2" key="1">
    <citation type="submission" date="2017-12" db="EMBL/GenBank/DDBJ databases">
        <authorList>
            <person name="Paulsen S."/>
            <person name="Gram L.K."/>
        </authorList>
    </citation>
    <scope>NUCLEOTIDE SEQUENCE [LARGE SCALE GENOMIC DNA]</scope>
    <source>
        <strain evidence="1 2">S2897</strain>
    </source>
</reference>
<protein>
    <recommendedName>
        <fullName evidence="3">DUF600 domain-containing protein</fullName>
    </recommendedName>
</protein>
<gene>
    <name evidence="1" type="ORF">CWC05_09990</name>
</gene>
<dbReference type="SUPFAM" id="SSF160424">
    <property type="entry name" value="BH3703-like"/>
    <property type="match status" value="1"/>
</dbReference>
<sequence>MNIPAERLQYIADLFLRCKKVEQNPWTELAFVFEFNEGHMANSGFLYNGEAVRPASAEIEDDPLLLDDTLLEFREEIYEQCDWRFIKLLFQMESETGRFKIDFEFEDKSRWEIHPGNMMEMREQLRPQFD</sequence>
<accession>A0A5S3Z3G3</accession>
<evidence type="ECO:0000313" key="1">
    <source>
        <dbReference type="EMBL" id="TMP86804.1"/>
    </source>
</evidence>